<evidence type="ECO:0000256" key="2">
    <source>
        <dbReference type="PROSITE-ProRule" id="PRU00169"/>
    </source>
</evidence>
<comment type="caution">
    <text evidence="2">Lacks conserved residue(s) required for the propagation of feature annotation.</text>
</comment>
<keyword evidence="1" id="KW-0597">Phosphoprotein</keyword>
<dbReference type="Pfam" id="PF00072">
    <property type="entry name" value="Response_reg"/>
    <property type="match status" value="1"/>
</dbReference>
<evidence type="ECO:0000256" key="1">
    <source>
        <dbReference type="ARBA" id="ARBA00022553"/>
    </source>
</evidence>
<dbReference type="GO" id="GO:0000160">
    <property type="term" value="P:phosphorelay signal transduction system"/>
    <property type="evidence" value="ECO:0007669"/>
    <property type="project" value="InterPro"/>
</dbReference>
<comment type="caution">
    <text evidence="4">The sequence shown here is derived from an EMBL/GenBank/DDBJ whole genome shotgun (WGS) entry which is preliminary data.</text>
</comment>
<sequence length="254" mass="28200">MKVLIVTSEADRAKALKESFTLSGFEVQVEESALYALTLLERSRPDILLSSERLPEMSGAELYELVRADPSLNLVPIVLLSSEAPANLEEIDRWLPPETSTSEIVRTAYRLVLELTRRTIELSTETQAAKGGIQGKLTEISLFELAQWLSRSAKTGRLSVQMGFEEGSWLFSKGQLIHAEYGERSGEDAVLSLLIQAEGRRRSSAESGGYFVFEPLGEADFFLEPVTIRKTTDQLLLSLAVEMDHQQRGGAHRA</sequence>
<dbReference type="AlphaFoldDB" id="A0A399F2V1"/>
<feature type="domain" description="Response regulatory" evidence="3">
    <location>
        <begin position="2"/>
        <end position="112"/>
    </location>
</feature>
<dbReference type="RefSeq" id="WP_119358666.1">
    <property type="nucleotide sequence ID" value="NZ_BJXM01000001.1"/>
</dbReference>
<dbReference type="Pfam" id="PF14332">
    <property type="entry name" value="DUF4388"/>
    <property type="match status" value="1"/>
</dbReference>
<gene>
    <name evidence="4" type="primary">rssB</name>
    <name evidence="4" type="ORF">Mgrana_03250</name>
</gene>
<keyword evidence="5" id="KW-1185">Reference proteome</keyword>
<dbReference type="PANTHER" id="PTHR44591:SF3">
    <property type="entry name" value="RESPONSE REGULATORY DOMAIN-CONTAINING PROTEIN"/>
    <property type="match status" value="1"/>
</dbReference>
<dbReference type="OrthoDB" id="24962at2"/>
<evidence type="ECO:0000259" key="3">
    <source>
        <dbReference type="PROSITE" id="PS50110"/>
    </source>
</evidence>
<evidence type="ECO:0000313" key="5">
    <source>
        <dbReference type="Proteomes" id="UP000266178"/>
    </source>
</evidence>
<proteinExistence type="predicted"/>
<dbReference type="Gene3D" id="3.40.50.2300">
    <property type="match status" value="1"/>
</dbReference>
<organism evidence="4 5">
    <name type="scientific">Meiothermus granaticius NBRC 107808</name>
    <dbReference type="NCBI Taxonomy" id="1227551"/>
    <lineage>
        <taxon>Bacteria</taxon>
        <taxon>Thermotogati</taxon>
        <taxon>Deinococcota</taxon>
        <taxon>Deinococci</taxon>
        <taxon>Thermales</taxon>
        <taxon>Thermaceae</taxon>
        <taxon>Meiothermus</taxon>
    </lineage>
</organism>
<protein>
    <submittedName>
        <fullName evidence="4">Regulator of RpoS</fullName>
    </submittedName>
</protein>
<dbReference type="EMBL" id="QWLB01000084">
    <property type="protein sequence ID" value="RIH90423.1"/>
    <property type="molecule type" value="Genomic_DNA"/>
</dbReference>
<dbReference type="SUPFAM" id="SSF52172">
    <property type="entry name" value="CheY-like"/>
    <property type="match status" value="1"/>
</dbReference>
<dbReference type="PANTHER" id="PTHR44591">
    <property type="entry name" value="STRESS RESPONSE REGULATOR PROTEIN 1"/>
    <property type="match status" value="1"/>
</dbReference>
<name>A0A399F2V1_9DEIN</name>
<dbReference type="Proteomes" id="UP000266178">
    <property type="component" value="Unassembled WGS sequence"/>
</dbReference>
<evidence type="ECO:0000313" key="4">
    <source>
        <dbReference type="EMBL" id="RIH90423.1"/>
    </source>
</evidence>
<dbReference type="PROSITE" id="PS50110">
    <property type="entry name" value="RESPONSE_REGULATORY"/>
    <property type="match status" value="1"/>
</dbReference>
<dbReference type="InterPro" id="IPR050595">
    <property type="entry name" value="Bact_response_regulator"/>
</dbReference>
<dbReference type="InterPro" id="IPR011006">
    <property type="entry name" value="CheY-like_superfamily"/>
</dbReference>
<reference evidence="4 5" key="1">
    <citation type="submission" date="2018-08" db="EMBL/GenBank/DDBJ databases">
        <title>Meiothermus granaticius genome AF-68 sequencing project.</title>
        <authorList>
            <person name="Da Costa M.S."/>
            <person name="Albuquerque L."/>
            <person name="Raposo P."/>
            <person name="Froufe H.J.C."/>
            <person name="Barroso C.S."/>
            <person name="Egas C."/>
        </authorList>
    </citation>
    <scope>NUCLEOTIDE SEQUENCE [LARGE SCALE GENOMIC DNA]</scope>
    <source>
        <strain evidence="4 5">AF-68</strain>
    </source>
</reference>
<accession>A0A399F2V1</accession>
<dbReference type="InterPro" id="IPR025497">
    <property type="entry name" value="PatA-like_N"/>
</dbReference>
<dbReference type="InterPro" id="IPR001789">
    <property type="entry name" value="Sig_transdc_resp-reg_receiver"/>
</dbReference>